<dbReference type="Pfam" id="PF01476">
    <property type="entry name" value="LysM"/>
    <property type="match status" value="1"/>
</dbReference>
<comment type="caution">
    <text evidence="3">The sequence shown here is derived from an EMBL/GenBank/DDBJ whole genome shotgun (WGS) entry which is preliminary data.</text>
</comment>
<evidence type="ECO:0000313" key="4">
    <source>
        <dbReference type="Proteomes" id="UP001310022"/>
    </source>
</evidence>
<organism evidence="3 4">
    <name type="scientific">Persicobacter diffluens</name>
    <dbReference type="NCBI Taxonomy" id="981"/>
    <lineage>
        <taxon>Bacteria</taxon>
        <taxon>Pseudomonadati</taxon>
        <taxon>Bacteroidota</taxon>
        <taxon>Cytophagia</taxon>
        <taxon>Cytophagales</taxon>
        <taxon>Persicobacteraceae</taxon>
        <taxon>Persicobacter</taxon>
    </lineage>
</organism>
<sequence length="1222" mass="138814">MSYSLEEKKETSYEEQSNDFSFATAVPQLEAVPDKIAVAQEQYLPDIQRVYLAPQPAQIQLVSEIADDNVKKGFVFLTTAMAGEETKVNIQKRGFGSRDSSGYADLLLTVLQNQLLDAQPMIGIYGNLYFQKPNLFTGEVALFDGVFIPDDYVAIEDVVKLAQQERGAEEVYKKQKEAELVLNAYMRDVPRDLDYSEMAKVLFESANIENPKSYAFQKRIQQLAEEKEQEGWGDFRTFVEVLKVQPLQHLDTIVYFFKGNDSDRVNDQLNQVFDHPPSMEKLKRVFFEQYQQELSAFLIKHMPGERDLLGYKTSNNQSDLPDFDYEGIVRTINAEINSYYQFRDYSYNPMTAGLGGGGNAFSGLIRIKSLKKNITSQLEKLERNPLAAEHFLNLYHTINNSFFETDIEKLFDYQDIAPLLPSHFLQKWVAHEYIGTPSQRLDQIYEKQKRPPLLAGTNAPNPHALGEILGFRANEADQVQFSYVATRGDTLSGIANRCRTTTDMLLKANLWTMVNPANGTFEDSFGRQMQLQPGDHIHLPESYVPLIGELYQLYNPREDAYELVKAEKGTYQVAPFQAETFLDIVGYIREVTMDQIRDDNTRTYQMKLAVSMKLTGNVYAMFYIGISMGGVLSMQSGDDRAFGVTMKTQLGFHAGVGNQSVASAGVNVAGGKSMNPKHFNSLNGGYHSPNHFLAYFAKSIVHLLVDANSAEFLDVLKLGENFWAGKQSDEFWKELQKGYTHKQLTDYSLSGEAGVNNVASIEAGMAGGAVQKTKYQGIETPESQADKRKGWKNLLANEQEATEANETEREREYFVTVDLFDGLVTLDLTAQEIIFNGNRDNEGEYINISMTMAIPSNNDFVRSLAERGQKIDWIFSGTGTIEDKLNSIPDKIRDAFKDKVPAKTAVNMSASVYVRLEWQHIVQPVNDIKEWFLQYFRVSKGQEIKIGNDYGNASLMKEEEVFEILGTDTISYISTVYNGIHKEVMAEMTKEEQDIIKGYISEAEKAALEDEKDRQRNAQINNPEEKTTPTKRPTTSDILRNHGNDPAVIKYSGLLRERAASQWENFKIKGNTDLNFLQVAFSPSPQTALGPLEKELYQSHYQEMILNFGKEIRDAVVAYAEKVGDYTKAKWSECKLRELNEEQARLYLGDIRRIVEVLHAKKIPNKKLEWEDVEGSISKFMYGVMAEKPKEMTSNFEQDILTPLFFENKVYENQVYVEKESN</sequence>
<feature type="region of interest" description="Disordered" evidence="1">
    <location>
        <begin position="1010"/>
        <end position="1044"/>
    </location>
</feature>
<dbReference type="CDD" id="cd00118">
    <property type="entry name" value="LysM"/>
    <property type="match status" value="1"/>
</dbReference>
<protein>
    <recommendedName>
        <fullName evidence="2">LysM domain-containing protein</fullName>
    </recommendedName>
</protein>
<keyword evidence="4" id="KW-1185">Reference proteome</keyword>
<reference evidence="3 4" key="1">
    <citation type="submission" date="2021-12" db="EMBL/GenBank/DDBJ databases">
        <title>Genome sequencing of bacteria with rrn-lacking chromosome and rrn-plasmid.</title>
        <authorList>
            <person name="Anda M."/>
            <person name="Iwasaki W."/>
        </authorList>
    </citation>
    <scope>NUCLEOTIDE SEQUENCE [LARGE SCALE GENOMIC DNA]</scope>
    <source>
        <strain evidence="3 4">NBRC 15940</strain>
    </source>
</reference>
<dbReference type="PROSITE" id="PS51782">
    <property type="entry name" value="LYSM"/>
    <property type="match status" value="1"/>
</dbReference>
<dbReference type="Proteomes" id="UP001310022">
    <property type="component" value="Unassembled WGS sequence"/>
</dbReference>
<evidence type="ECO:0000259" key="2">
    <source>
        <dbReference type="PROSITE" id="PS51782"/>
    </source>
</evidence>
<dbReference type="RefSeq" id="WP_338240145.1">
    <property type="nucleotide sequence ID" value="NZ_BQKE01000014.1"/>
</dbReference>
<dbReference type="InterPro" id="IPR018392">
    <property type="entry name" value="LysM"/>
</dbReference>
<feature type="domain" description="LysM" evidence="2">
    <location>
        <begin position="481"/>
        <end position="527"/>
    </location>
</feature>
<accession>A0AAN5ANS3</accession>
<dbReference type="AlphaFoldDB" id="A0AAN5ANS3"/>
<evidence type="ECO:0000313" key="3">
    <source>
        <dbReference type="EMBL" id="GJM65097.1"/>
    </source>
</evidence>
<name>A0AAN5ANS3_9BACT</name>
<evidence type="ECO:0000256" key="1">
    <source>
        <dbReference type="SAM" id="MobiDB-lite"/>
    </source>
</evidence>
<dbReference type="EMBL" id="BQKE01000014">
    <property type="protein sequence ID" value="GJM65097.1"/>
    <property type="molecule type" value="Genomic_DNA"/>
</dbReference>
<proteinExistence type="predicted"/>
<gene>
    <name evidence="3" type="ORF">PEDI_56490</name>
</gene>